<sequence>MEDDSGEENEDDRIQVSRSVAQEKLQALMLRRSSSSQHRQRRRESEDGSIDGAKVQEDDHSVGTVTYTPGGPATMATPTPIPLGHPYNLPPPAPPMTPRTTRRRMLRTELSESMRRQLLWERQVSSTTNPAAAARRARLTMTTSEFPIHANAQADPNATATRGDVNGTDDREGRRRMLSRNWTWSDDYHLAGW</sequence>
<dbReference type="GO" id="GO:0005737">
    <property type="term" value="C:cytoplasm"/>
    <property type="evidence" value="ECO:0007669"/>
    <property type="project" value="TreeGrafter"/>
</dbReference>
<dbReference type="STRING" id="765257.A0A0C9YXM8"/>
<dbReference type="PANTHER" id="PTHR28014:SF1">
    <property type="entry name" value="NEGATIVE REGULATOR OF RAS-CAMP PATHWAY"/>
    <property type="match status" value="1"/>
</dbReference>
<reference evidence="4" key="2">
    <citation type="submission" date="2015-01" db="EMBL/GenBank/DDBJ databases">
        <title>Evolutionary Origins and Diversification of the Mycorrhizal Mutualists.</title>
        <authorList>
            <consortium name="DOE Joint Genome Institute"/>
            <consortium name="Mycorrhizal Genomics Consortium"/>
            <person name="Kohler A."/>
            <person name="Kuo A."/>
            <person name="Nagy L.G."/>
            <person name="Floudas D."/>
            <person name="Copeland A."/>
            <person name="Barry K.W."/>
            <person name="Cichocki N."/>
            <person name="Veneault-Fourrey C."/>
            <person name="LaButti K."/>
            <person name="Lindquist E.A."/>
            <person name="Lipzen A."/>
            <person name="Lundell T."/>
            <person name="Morin E."/>
            <person name="Murat C."/>
            <person name="Riley R."/>
            <person name="Ohm R."/>
            <person name="Sun H."/>
            <person name="Tunlid A."/>
            <person name="Henrissat B."/>
            <person name="Grigoriev I.V."/>
            <person name="Hibbett D.S."/>
            <person name="Martin F."/>
        </authorList>
    </citation>
    <scope>NUCLEOTIDE SEQUENCE [LARGE SCALE GENOMIC DNA]</scope>
    <source>
        <strain evidence="4">441</strain>
    </source>
</reference>
<dbReference type="Pfam" id="PF11702">
    <property type="entry name" value="DUF3295"/>
    <property type="match status" value="1"/>
</dbReference>
<feature type="region of interest" description="Disordered" evidence="1">
    <location>
        <begin position="1"/>
        <end position="72"/>
    </location>
</feature>
<dbReference type="OrthoDB" id="515401at2759"/>
<feature type="compositionally biased region" description="Acidic residues" evidence="1">
    <location>
        <begin position="1"/>
        <end position="11"/>
    </location>
</feature>
<reference evidence="3 4" key="1">
    <citation type="submission" date="2014-04" db="EMBL/GenBank/DDBJ databases">
        <authorList>
            <consortium name="DOE Joint Genome Institute"/>
            <person name="Kuo A."/>
            <person name="Kohler A."/>
            <person name="Costa M.D."/>
            <person name="Nagy L.G."/>
            <person name="Floudas D."/>
            <person name="Copeland A."/>
            <person name="Barry K.W."/>
            <person name="Cichocki N."/>
            <person name="Veneault-Fourrey C."/>
            <person name="LaButti K."/>
            <person name="Lindquist E.A."/>
            <person name="Lipzen A."/>
            <person name="Lundell T."/>
            <person name="Morin E."/>
            <person name="Murat C."/>
            <person name="Sun H."/>
            <person name="Tunlid A."/>
            <person name="Henrissat B."/>
            <person name="Grigoriev I.V."/>
            <person name="Hibbett D.S."/>
            <person name="Martin F."/>
            <person name="Nordberg H.P."/>
            <person name="Cantor M.N."/>
            <person name="Hua S.X."/>
        </authorList>
    </citation>
    <scope>NUCLEOTIDE SEQUENCE [LARGE SCALE GENOMIC DNA]</scope>
    <source>
        <strain evidence="3 4">441</strain>
    </source>
</reference>
<protein>
    <recommendedName>
        <fullName evidence="2">DUF3295 domain-containing protein</fullName>
    </recommendedName>
</protein>
<evidence type="ECO:0000256" key="1">
    <source>
        <dbReference type="SAM" id="MobiDB-lite"/>
    </source>
</evidence>
<dbReference type="AlphaFoldDB" id="A0A0C9YXM8"/>
<dbReference type="InterPro" id="IPR021711">
    <property type="entry name" value="DUF3295"/>
</dbReference>
<gene>
    <name evidence="3" type="ORF">PISMIDRAFT_540123</name>
</gene>
<dbReference type="InterPro" id="IPR053043">
    <property type="entry name" value="Ras-cAMP_regulatory"/>
</dbReference>
<organism evidence="3 4">
    <name type="scientific">Pisolithus microcarpus 441</name>
    <dbReference type="NCBI Taxonomy" id="765257"/>
    <lineage>
        <taxon>Eukaryota</taxon>
        <taxon>Fungi</taxon>
        <taxon>Dikarya</taxon>
        <taxon>Basidiomycota</taxon>
        <taxon>Agaricomycotina</taxon>
        <taxon>Agaricomycetes</taxon>
        <taxon>Agaricomycetidae</taxon>
        <taxon>Boletales</taxon>
        <taxon>Sclerodermatineae</taxon>
        <taxon>Pisolithaceae</taxon>
        <taxon>Pisolithus</taxon>
    </lineage>
</organism>
<accession>A0A0C9YXM8</accession>
<keyword evidence="4" id="KW-1185">Reference proteome</keyword>
<name>A0A0C9YXM8_9AGAM</name>
<feature type="domain" description="DUF3295" evidence="2">
    <location>
        <begin position="29"/>
        <end position="137"/>
    </location>
</feature>
<dbReference type="Proteomes" id="UP000054018">
    <property type="component" value="Unassembled WGS sequence"/>
</dbReference>
<dbReference type="GO" id="GO:0006808">
    <property type="term" value="P:regulation of nitrogen utilization"/>
    <property type="evidence" value="ECO:0007669"/>
    <property type="project" value="TreeGrafter"/>
</dbReference>
<dbReference type="EMBL" id="KN833751">
    <property type="protein sequence ID" value="KIK21481.1"/>
    <property type="molecule type" value="Genomic_DNA"/>
</dbReference>
<evidence type="ECO:0000259" key="2">
    <source>
        <dbReference type="Pfam" id="PF11702"/>
    </source>
</evidence>
<dbReference type="HOGENOM" id="CLU_114371_0_0_1"/>
<dbReference type="GO" id="GO:0031930">
    <property type="term" value="P:mitochondria-nucleus signaling pathway"/>
    <property type="evidence" value="ECO:0007669"/>
    <property type="project" value="TreeGrafter"/>
</dbReference>
<dbReference type="PANTHER" id="PTHR28014">
    <property type="entry name" value="NEGATIVE REGULATOR OF RAS-CAMP PATHWAY"/>
    <property type="match status" value="1"/>
</dbReference>
<dbReference type="GO" id="GO:0000122">
    <property type="term" value="P:negative regulation of transcription by RNA polymerase II"/>
    <property type="evidence" value="ECO:0007669"/>
    <property type="project" value="TreeGrafter"/>
</dbReference>
<proteinExistence type="predicted"/>
<evidence type="ECO:0000313" key="4">
    <source>
        <dbReference type="Proteomes" id="UP000054018"/>
    </source>
</evidence>
<evidence type="ECO:0000313" key="3">
    <source>
        <dbReference type="EMBL" id="KIK21481.1"/>
    </source>
</evidence>